<feature type="compositionally biased region" description="Basic residues" evidence="9">
    <location>
        <begin position="482"/>
        <end position="492"/>
    </location>
</feature>
<feature type="non-terminal residue" evidence="10">
    <location>
        <position position="1"/>
    </location>
</feature>
<evidence type="ECO:0000313" key="10">
    <source>
        <dbReference type="EMBL" id="KAF5184630.1"/>
    </source>
</evidence>
<evidence type="ECO:0000256" key="8">
    <source>
        <dbReference type="SAM" id="Coils"/>
    </source>
</evidence>
<proteinExistence type="inferred from homology"/>
<dbReference type="Proteomes" id="UP000554482">
    <property type="component" value="Unassembled WGS sequence"/>
</dbReference>
<comment type="subcellular location">
    <subcellularLocation>
        <location evidence="1">Cell membrane</location>
        <topology evidence="1">Single-pass membrane protein</topology>
    </subcellularLocation>
</comment>
<gene>
    <name evidence="10" type="ORF">FRX31_025780</name>
</gene>
<evidence type="ECO:0000256" key="3">
    <source>
        <dbReference type="ARBA" id="ARBA00022692"/>
    </source>
</evidence>
<feature type="region of interest" description="Disordered" evidence="9">
    <location>
        <begin position="444"/>
        <end position="549"/>
    </location>
</feature>
<name>A0A7J6VKI8_THATH</name>
<dbReference type="InterPro" id="IPR055282">
    <property type="entry name" value="PPI1-4"/>
</dbReference>
<keyword evidence="2" id="KW-1003">Cell membrane</keyword>
<comment type="caution">
    <text evidence="10">The sequence shown here is derived from an EMBL/GenBank/DDBJ whole genome shotgun (WGS) entry which is preliminary data.</text>
</comment>
<evidence type="ECO:0000256" key="9">
    <source>
        <dbReference type="SAM" id="MobiDB-lite"/>
    </source>
</evidence>
<dbReference type="AlphaFoldDB" id="A0A7J6VKI8"/>
<evidence type="ECO:0000256" key="1">
    <source>
        <dbReference type="ARBA" id="ARBA00004162"/>
    </source>
</evidence>
<feature type="compositionally biased region" description="Basic and acidic residues" evidence="9">
    <location>
        <begin position="444"/>
        <end position="481"/>
    </location>
</feature>
<dbReference type="GO" id="GO:0005886">
    <property type="term" value="C:plasma membrane"/>
    <property type="evidence" value="ECO:0007669"/>
    <property type="project" value="UniProtKB-SubCell"/>
</dbReference>
<evidence type="ECO:0000313" key="11">
    <source>
        <dbReference type="Proteomes" id="UP000554482"/>
    </source>
</evidence>
<feature type="compositionally biased region" description="Polar residues" evidence="9">
    <location>
        <begin position="503"/>
        <end position="517"/>
    </location>
</feature>
<dbReference type="EMBL" id="JABWDY010031832">
    <property type="protein sequence ID" value="KAF5184630.1"/>
    <property type="molecule type" value="Genomic_DNA"/>
</dbReference>
<feature type="region of interest" description="Disordered" evidence="9">
    <location>
        <begin position="1"/>
        <end position="20"/>
    </location>
</feature>
<evidence type="ECO:0000256" key="4">
    <source>
        <dbReference type="ARBA" id="ARBA00022989"/>
    </source>
</evidence>
<comment type="similarity">
    <text evidence="7">Belongs to the plant Proton pump-interactor protein family.</text>
</comment>
<sequence length="594" mass="67828">AEIVFNESTETETGSSETEIIEPVVVETRVPDHGGGNAQPSAIGRHDGVANPSNEVTDQHKTVSTWAKKISSWADEVESESSHVDRSGSVSNNTLTVVDEAINTSSKSERVDHVCRDLKGVSTSTLRSNIPRQQPIVRQRKNDDKIGEHIGFALLQLDELNRKKDVARMEVETIKITCKEYRDKYEAAKSAQNIAYDVLNAKRQELYSVQSTLNMIENALLLEQTADKVRNMQHRLEHETIYSIQEEKRLMHELKRLEANHRELLSIVERQAKPQPSFDEKEPLEKRLKALKEELDSAKKELSQIKPITNAARKVYFDMNGKLNEMQGQFRAANVFCQEAYANVQNLKRLLFKNKYFQMYKDDDFRNKYLISNPMSTIALAVARRKIEDDKVVTLSTSIEKPEMIKEENKHSQEEEELPREEKVLHKENVAVKSREEIIAEEKAKAKEAEDRKKRNAEKAKEAEDRKKRNAEKAKEKEKAKRDRKKARKKAQKCINVEGESLVPSSEDPSLELITQEQEPKISEKPTVAQELPRIKEKPRSKNSNRPSVLAKTKVVVSPPIPNKNKTKPLLWKWVILSTPLVVAASLVCLPVLL</sequence>
<feature type="compositionally biased region" description="Low complexity" evidence="9">
    <location>
        <begin position="7"/>
        <end position="20"/>
    </location>
</feature>
<reference evidence="10 11" key="1">
    <citation type="submission" date="2020-06" db="EMBL/GenBank/DDBJ databases">
        <title>Transcriptomic and genomic resources for Thalictrum thalictroides and T. hernandezii: Facilitating candidate gene discovery in an emerging model plant lineage.</title>
        <authorList>
            <person name="Arias T."/>
            <person name="Riano-Pachon D.M."/>
            <person name="Di Stilio V.S."/>
        </authorList>
    </citation>
    <scope>NUCLEOTIDE SEQUENCE [LARGE SCALE GENOMIC DNA]</scope>
    <source>
        <strain evidence="11">cv. WT478/WT964</strain>
        <tissue evidence="10">Leaves</tissue>
    </source>
</reference>
<evidence type="ECO:0000256" key="7">
    <source>
        <dbReference type="ARBA" id="ARBA00038080"/>
    </source>
</evidence>
<evidence type="ECO:0000256" key="5">
    <source>
        <dbReference type="ARBA" id="ARBA00023054"/>
    </source>
</evidence>
<dbReference type="PANTHER" id="PTHR32219">
    <property type="entry name" value="RNA-BINDING PROTEIN YLMH-RELATED"/>
    <property type="match status" value="1"/>
</dbReference>
<keyword evidence="3" id="KW-0812">Transmembrane</keyword>
<accession>A0A7J6VKI8</accession>
<feature type="region of interest" description="Disordered" evidence="9">
    <location>
        <begin position="403"/>
        <end position="429"/>
    </location>
</feature>
<feature type="compositionally biased region" description="Basic and acidic residues" evidence="9">
    <location>
        <begin position="403"/>
        <end position="413"/>
    </location>
</feature>
<protein>
    <submittedName>
        <fullName evidence="10">Calponin-like domain protein</fullName>
    </submittedName>
</protein>
<keyword evidence="11" id="KW-1185">Reference proteome</keyword>
<keyword evidence="5 8" id="KW-0175">Coiled coil</keyword>
<keyword evidence="4" id="KW-1133">Transmembrane helix</keyword>
<keyword evidence="6" id="KW-0472">Membrane</keyword>
<dbReference type="PANTHER" id="PTHR32219:SF3">
    <property type="entry name" value="CALPONIN-LIKE DOMAIN PROTEIN"/>
    <property type="match status" value="1"/>
</dbReference>
<dbReference type="OrthoDB" id="1703439at2759"/>
<evidence type="ECO:0000256" key="6">
    <source>
        <dbReference type="ARBA" id="ARBA00023136"/>
    </source>
</evidence>
<organism evidence="10 11">
    <name type="scientific">Thalictrum thalictroides</name>
    <name type="common">Rue-anemone</name>
    <name type="synonym">Anemone thalictroides</name>
    <dbReference type="NCBI Taxonomy" id="46969"/>
    <lineage>
        <taxon>Eukaryota</taxon>
        <taxon>Viridiplantae</taxon>
        <taxon>Streptophyta</taxon>
        <taxon>Embryophyta</taxon>
        <taxon>Tracheophyta</taxon>
        <taxon>Spermatophyta</taxon>
        <taxon>Magnoliopsida</taxon>
        <taxon>Ranunculales</taxon>
        <taxon>Ranunculaceae</taxon>
        <taxon>Thalictroideae</taxon>
        <taxon>Thalictrum</taxon>
    </lineage>
</organism>
<feature type="compositionally biased region" description="Basic and acidic residues" evidence="9">
    <location>
        <begin position="420"/>
        <end position="429"/>
    </location>
</feature>
<feature type="coiled-coil region" evidence="8">
    <location>
        <begin position="247"/>
        <end position="301"/>
    </location>
</feature>
<evidence type="ECO:0000256" key="2">
    <source>
        <dbReference type="ARBA" id="ARBA00022475"/>
    </source>
</evidence>